<evidence type="ECO:0000313" key="3">
    <source>
        <dbReference type="Proteomes" id="UP000075391"/>
    </source>
</evidence>
<dbReference type="RefSeq" id="WP_063244496.1">
    <property type="nucleotide sequence ID" value="NZ_CP168967.1"/>
</dbReference>
<dbReference type="AlphaFoldDB" id="A0A150WE01"/>
<dbReference type="Gene3D" id="3.30.1330.60">
    <property type="entry name" value="OmpA-like domain"/>
    <property type="match status" value="1"/>
</dbReference>
<comment type="caution">
    <text evidence="2">The sequence shown here is derived from an EMBL/GenBank/DDBJ whole genome shotgun (WGS) entry which is preliminary data.</text>
</comment>
<gene>
    <name evidence="2" type="ORF">AZI85_09195</name>
</gene>
<accession>A0A150WE01</accession>
<evidence type="ECO:0000259" key="1">
    <source>
        <dbReference type="Pfam" id="PF00691"/>
    </source>
</evidence>
<reference evidence="2 3" key="1">
    <citation type="submission" date="2016-03" db="EMBL/GenBank/DDBJ databases">
        <authorList>
            <person name="Ploux O."/>
        </authorList>
    </citation>
    <scope>NUCLEOTIDE SEQUENCE [LARGE SCALE GENOMIC DNA]</scope>
    <source>
        <strain evidence="2 3">BER2</strain>
    </source>
</reference>
<protein>
    <recommendedName>
        <fullName evidence="1">OmpA-like domain-containing protein</fullName>
    </recommendedName>
</protein>
<dbReference type="EMBL" id="LUKF01000017">
    <property type="protein sequence ID" value="KYG61120.1"/>
    <property type="molecule type" value="Genomic_DNA"/>
</dbReference>
<dbReference type="OrthoDB" id="5293081at2"/>
<dbReference type="InterPro" id="IPR006665">
    <property type="entry name" value="OmpA-like"/>
</dbReference>
<dbReference type="Pfam" id="PF00691">
    <property type="entry name" value="OmpA"/>
    <property type="match status" value="1"/>
</dbReference>
<dbReference type="SUPFAM" id="SSF103088">
    <property type="entry name" value="OmpA-like"/>
    <property type="match status" value="1"/>
</dbReference>
<sequence length="182" mass="20194">MMSIVRFLLPILLPITLVALFVEAQQPDTEMATAKMVGASNVAPVFFDPGSKVLTAAEKAEMQAFVTTVRESHEIKSIKVLAWGDREYPDKKEKKASPKQIELAKARAEAIKKYLQEDLKVPSVDIHNMAERPSKLSEFFKTDDYEVKSSAEATGAAPTQNKRGFFEEMGRSTTALMLVVVD</sequence>
<dbReference type="InterPro" id="IPR036737">
    <property type="entry name" value="OmpA-like_sf"/>
</dbReference>
<name>A0A150WE01_BDEBC</name>
<evidence type="ECO:0000313" key="2">
    <source>
        <dbReference type="EMBL" id="KYG61120.1"/>
    </source>
</evidence>
<proteinExistence type="predicted"/>
<feature type="domain" description="OmpA-like" evidence="1">
    <location>
        <begin position="46"/>
        <end position="127"/>
    </location>
</feature>
<organism evidence="2 3">
    <name type="scientific">Bdellovibrio bacteriovorus</name>
    <dbReference type="NCBI Taxonomy" id="959"/>
    <lineage>
        <taxon>Bacteria</taxon>
        <taxon>Pseudomonadati</taxon>
        <taxon>Bdellovibrionota</taxon>
        <taxon>Bdellovibrionia</taxon>
        <taxon>Bdellovibrionales</taxon>
        <taxon>Pseudobdellovibrionaceae</taxon>
        <taxon>Bdellovibrio</taxon>
    </lineage>
</organism>
<dbReference type="Proteomes" id="UP000075391">
    <property type="component" value="Unassembled WGS sequence"/>
</dbReference>